<reference evidence="2" key="1">
    <citation type="submission" date="2022-11" db="EMBL/GenBank/DDBJ databases">
        <title>Genome Sequence of Cubamyces cubensis.</title>
        <authorList>
            <person name="Buettner E."/>
        </authorList>
    </citation>
    <scope>NUCLEOTIDE SEQUENCE</scope>
    <source>
        <strain evidence="2">MPL-01</strain>
    </source>
</reference>
<comment type="caution">
    <text evidence="2">The sequence shown here is derived from an EMBL/GenBank/DDBJ whole genome shotgun (WGS) entry which is preliminary data.</text>
</comment>
<feature type="compositionally biased region" description="Basic residues" evidence="1">
    <location>
        <begin position="332"/>
        <end position="346"/>
    </location>
</feature>
<feature type="region of interest" description="Disordered" evidence="1">
    <location>
        <begin position="1"/>
        <end position="40"/>
    </location>
</feature>
<gene>
    <name evidence="2" type="ORF">ONZ51_g7038</name>
</gene>
<sequence length="383" mass="42046">MKAKATRQPKATSKPYDVSKRAQAPRLKSKSSTADKPRAVSAQAYVDPPSAIPMTLSASATGAVLFRDLCVQQVKARYPSIKPRSDWELLYLAEKKVEGSVEQVYAALDERYIKDIKLFGFEECEEMVAKALAWRVEPTGMKPLPKESNKYIHIRPIPDTKYSIRLFPGSISAAEYCMDFVDSASGEPVNSPFEFELWGVPDPDTPWLSMPITMQMRSIENSHGIKQEDILPGHEKFILRDGLTCVLIRPGKPKIQFKVPIDTGLEALSSAYLIPPPHSVTVTHDGEASAMGRSAKFHKRQKKTTSSAGSSSVSQPPPKPKTAAAAPTPKEQKKHAGLKAKASKHKREGDGPVLGGADYVELMLGSRRKAKEEAAKLPKDPES</sequence>
<proteinExistence type="predicted"/>
<evidence type="ECO:0000313" key="3">
    <source>
        <dbReference type="Proteomes" id="UP001215151"/>
    </source>
</evidence>
<organism evidence="2 3">
    <name type="scientific">Trametes cubensis</name>
    <dbReference type="NCBI Taxonomy" id="1111947"/>
    <lineage>
        <taxon>Eukaryota</taxon>
        <taxon>Fungi</taxon>
        <taxon>Dikarya</taxon>
        <taxon>Basidiomycota</taxon>
        <taxon>Agaricomycotina</taxon>
        <taxon>Agaricomycetes</taxon>
        <taxon>Polyporales</taxon>
        <taxon>Polyporaceae</taxon>
        <taxon>Trametes</taxon>
    </lineage>
</organism>
<keyword evidence="3" id="KW-1185">Reference proteome</keyword>
<protein>
    <submittedName>
        <fullName evidence="2">Uncharacterized protein</fullName>
    </submittedName>
</protein>
<evidence type="ECO:0000313" key="2">
    <source>
        <dbReference type="EMBL" id="KAJ8474699.1"/>
    </source>
</evidence>
<dbReference type="AlphaFoldDB" id="A0AAD7X7U4"/>
<accession>A0AAD7X7U4</accession>
<feature type="region of interest" description="Disordered" evidence="1">
    <location>
        <begin position="283"/>
        <end position="356"/>
    </location>
</feature>
<dbReference type="EMBL" id="JAPEVG010000180">
    <property type="protein sequence ID" value="KAJ8474699.1"/>
    <property type="molecule type" value="Genomic_DNA"/>
</dbReference>
<name>A0AAD7X7U4_9APHY</name>
<dbReference type="Proteomes" id="UP001215151">
    <property type="component" value="Unassembled WGS sequence"/>
</dbReference>
<evidence type="ECO:0000256" key="1">
    <source>
        <dbReference type="SAM" id="MobiDB-lite"/>
    </source>
</evidence>